<dbReference type="InterPro" id="IPR006311">
    <property type="entry name" value="TAT_signal"/>
</dbReference>
<dbReference type="InterPro" id="IPR024462">
    <property type="entry name" value="GH116_N"/>
</dbReference>
<protein>
    <recommendedName>
        <fullName evidence="6">Glycosyl-hydrolase family 116 catalytic region domain-containing protein</fullName>
    </recommendedName>
</protein>
<dbReference type="InterPro" id="IPR006775">
    <property type="entry name" value="GH116_catalytic"/>
</dbReference>
<dbReference type="RefSeq" id="WP_146396517.1">
    <property type="nucleotide sequence ID" value="NZ_SJPJ01000001.1"/>
</dbReference>
<feature type="domain" description="Glycosyl-hydrolase family 116 catalytic region" evidence="2">
    <location>
        <begin position="828"/>
        <end position="1106"/>
    </location>
</feature>
<dbReference type="InterPro" id="IPR008928">
    <property type="entry name" value="6-hairpin_glycosidase_sf"/>
</dbReference>
<dbReference type="Proteomes" id="UP000315010">
    <property type="component" value="Unassembled WGS sequence"/>
</dbReference>
<dbReference type="InterPro" id="IPR052566">
    <property type="entry name" value="Non-lysos_glucosylceramidase"/>
</dbReference>
<evidence type="ECO:0000256" key="1">
    <source>
        <dbReference type="SAM" id="MobiDB-lite"/>
    </source>
</evidence>
<evidence type="ECO:0008006" key="6">
    <source>
        <dbReference type="Google" id="ProtNLM"/>
    </source>
</evidence>
<feature type="domain" description="Glycosyl-hydrolase family 116 N-terminal" evidence="3">
    <location>
        <begin position="82"/>
        <end position="257"/>
    </location>
</feature>
<dbReference type="Pfam" id="PF04685">
    <property type="entry name" value="DUF608"/>
    <property type="match status" value="1"/>
</dbReference>
<dbReference type="AlphaFoldDB" id="A0A5C5Z167"/>
<evidence type="ECO:0000313" key="5">
    <source>
        <dbReference type="Proteomes" id="UP000315010"/>
    </source>
</evidence>
<dbReference type="OrthoDB" id="1007311at2"/>
<accession>A0A5C5Z167</accession>
<dbReference type="InterPro" id="IPR012341">
    <property type="entry name" value="6hp_glycosidase-like_sf"/>
</dbReference>
<dbReference type="PROSITE" id="PS51318">
    <property type="entry name" value="TAT"/>
    <property type="match status" value="1"/>
</dbReference>
<proteinExistence type="predicted"/>
<dbReference type="Pfam" id="PF12215">
    <property type="entry name" value="Glyco_hydr_116N"/>
    <property type="match status" value="2"/>
</dbReference>
<evidence type="ECO:0000259" key="2">
    <source>
        <dbReference type="Pfam" id="PF04685"/>
    </source>
</evidence>
<reference evidence="4 5" key="1">
    <citation type="submission" date="2019-02" db="EMBL/GenBank/DDBJ databases">
        <title>Deep-cultivation of Planctomycetes and their phenomic and genomic characterization uncovers novel biology.</title>
        <authorList>
            <person name="Wiegand S."/>
            <person name="Jogler M."/>
            <person name="Boedeker C."/>
            <person name="Pinto D."/>
            <person name="Vollmers J."/>
            <person name="Rivas-Marin E."/>
            <person name="Kohn T."/>
            <person name="Peeters S.H."/>
            <person name="Heuer A."/>
            <person name="Rast P."/>
            <person name="Oberbeckmann S."/>
            <person name="Bunk B."/>
            <person name="Jeske O."/>
            <person name="Meyerdierks A."/>
            <person name="Storesund J.E."/>
            <person name="Kallscheuer N."/>
            <person name="Luecker S."/>
            <person name="Lage O.M."/>
            <person name="Pohl T."/>
            <person name="Merkel B.J."/>
            <person name="Hornburger P."/>
            <person name="Mueller R.-W."/>
            <person name="Bruemmer F."/>
            <person name="Labrenz M."/>
            <person name="Spormann A.M."/>
            <person name="Op Den Camp H."/>
            <person name="Overmann J."/>
            <person name="Amann R."/>
            <person name="Jetten M.S.M."/>
            <person name="Mascher T."/>
            <person name="Medema M.H."/>
            <person name="Devos D.P."/>
            <person name="Kaster A.-K."/>
            <person name="Ovreas L."/>
            <person name="Rohde M."/>
            <person name="Galperin M.Y."/>
            <person name="Jogler C."/>
        </authorList>
    </citation>
    <scope>NUCLEOTIDE SEQUENCE [LARGE SCALE GENOMIC DNA]</scope>
    <source>
        <strain evidence="4 5">CA13</strain>
    </source>
</reference>
<evidence type="ECO:0000259" key="3">
    <source>
        <dbReference type="Pfam" id="PF12215"/>
    </source>
</evidence>
<dbReference type="PANTHER" id="PTHR12654:SF0">
    <property type="entry name" value="NON-LYSOSOMAL GLUCOSYLCERAMIDASE"/>
    <property type="match status" value="1"/>
</dbReference>
<gene>
    <name evidence="4" type="ORF">CA13_24720</name>
</gene>
<dbReference type="Gene3D" id="1.50.10.10">
    <property type="match status" value="1"/>
</dbReference>
<feature type="region of interest" description="Disordered" evidence="1">
    <location>
        <begin position="254"/>
        <end position="276"/>
    </location>
</feature>
<dbReference type="PANTHER" id="PTHR12654">
    <property type="entry name" value="BILE ACID BETA-GLUCOSIDASE-RELATED"/>
    <property type="match status" value="1"/>
</dbReference>
<dbReference type="GO" id="GO:0005975">
    <property type="term" value="P:carbohydrate metabolic process"/>
    <property type="evidence" value="ECO:0007669"/>
    <property type="project" value="InterPro"/>
</dbReference>
<dbReference type="EMBL" id="SJPJ01000001">
    <property type="protein sequence ID" value="TWT81025.1"/>
    <property type="molecule type" value="Genomic_DNA"/>
</dbReference>
<keyword evidence="5" id="KW-1185">Reference proteome</keyword>
<comment type="caution">
    <text evidence="4">The sequence shown here is derived from an EMBL/GenBank/DDBJ whole genome shotgun (WGS) entry which is preliminary data.</text>
</comment>
<dbReference type="GO" id="GO:0008422">
    <property type="term" value="F:beta-glucosidase activity"/>
    <property type="evidence" value="ECO:0007669"/>
    <property type="project" value="TreeGrafter"/>
</dbReference>
<name>A0A5C5Z167_9BACT</name>
<dbReference type="SUPFAM" id="SSF48208">
    <property type="entry name" value="Six-hairpin glycosidases"/>
    <property type="match status" value="1"/>
</dbReference>
<feature type="domain" description="Glycosyl-hydrolase family 116 N-terminal" evidence="3">
    <location>
        <begin position="612"/>
        <end position="719"/>
    </location>
</feature>
<evidence type="ECO:0000313" key="4">
    <source>
        <dbReference type="EMBL" id="TWT81025.1"/>
    </source>
</evidence>
<organism evidence="4 5">
    <name type="scientific">Novipirellula herctigrandis</name>
    <dbReference type="NCBI Taxonomy" id="2527986"/>
    <lineage>
        <taxon>Bacteria</taxon>
        <taxon>Pseudomonadati</taxon>
        <taxon>Planctomycetota</taxon>
        <taxon>Planctomycetia</taxon>
        <taxon>Pirellulales</taxon>
        <taxon>Pirellulaceae</taxon>
        <taxon>Novipirellula</taxon>
    </lineage>
</organism>
<sequence length="1229" mass="133585">MSNQGRCCGGRCHVAQPVELNRREFLARVAAGSAAISMAGDMTWAEQVRQTDHLVPPSADAVGAYPINPARLYQGASLEAVGMPVGGIGTGSIWLDGEGKLGVWQIFNNLSEPRIPDSFFAVSARTKGGRHVTRVLQTQGEGELKSIESLTFEGGHPIARLVFDDPELPVQVQLEAMNPMIPLDTANSSIPGGLFRLTATNPSESPVEVSFGATLQNAVGSGGADGIQGVRFAGYGGNRNRVVRRGNQTTISMERSADPVPTGSVKIRQTSGREVEGPEMRWVAGAPTFSEELAQSISRIADEGGLLLVEDVGPDFYRVLSRMRAAGNQMEGIATVFDDFEGKAYEGWQIDGPAFGDKPSTGTEAGQQRVAGFAGRGLVNTFQGGDGPQGTATSKVFTIHRRYLGFLIGGGNLKEQTCINLRVDGKVVRTAVGKNLETLEPVSWDLAELQGNQAVIEIVDKSSEAWGHINIDRILFSDIPPEPFLKTGTALEAAAAALKIEHESAETATSPADQAGHITEDAPEALGLVLGDWQVGDYTRLVGLDCAADGYRVLATTASGDPLLIEGPLGKGRIILAMASGLPWSVGSPLLLASRKTPLQSNERIVPGAEALGTMALSVLDANANVLHAWTESEQVVDLLEKTDSVQEEVGEATSHSGQTINAALAAPMKLQPGESRSVTFAMAWHFPNVQRFQHTGNLYSRRWSDATAVADYLADNLDALWRRTELYQQTLYQSNLPEEFLDAMATQTVILRGPTCFWSEDGYFGGFEGSYGCCPLNCTHVWNYAQTHARLFPDVGRNMRVSNFVTFLHESGETSHREHGRHGAFIDGHCACIEAAYREHQLSADDKFLRTIWPGVKKSVDWLVEKIDPNGRGVPEGHQANTYDTSVSGANTFIGSQYLSALAAAEKLALVMDDAASAERWEAIRKKGMKRQDETLFNGEYYIQIPEAQAARDYNTGCHADQLLGQWWAHQLDLGYLYPAPRVKSSLQAVMKYNFKEKFAGIEQTPRRYVPDDEGGLLMCTWPSGGRPKSFILYADEIWTGIEYSTASAMIYEGLIEEARSVVRMARSRYDGCLRDGLNSGPGGNPYNELECGKFYARALSSWSLLVACQGQIVDGPNGVLGFKPKWQPEDHRSFFSGPEGWGLFIQKRTGQTQTQCIELRHGQLRLKTLVFSVPLSVSPDFVVTVGGKPVDATLQQIDGEIRIDLLEEVVVLEGSSIEVTLPYRNGN</sequence>